<evidence type="ECO:0000313" key="3">
    <source>
        <dbReference type="Proteomes" id="UP001589858"/>
    </source>
</evidence>
<gene>
    <name evidence="2" type="ORF">ACFFF8_16925</name>
</gene>
<evidence type="ECO:0000313" key="2">
    <source>
        <dbReference type="EMBL" id="MFC0686274.1"/>
    </source>
</evidence>
<sequence length="330" mass="34768">MRNERARRLPSKVLAMAAIAAGGLAFGSGEASATEGAASLYLLGSGGPGTAVMPPVEGIYVDNVIYVYDGNAKASREFPVNGKIVAGLDATIVADFPTLLAVPSTNFLGGTLAVGATVPFGAPILDVDAILTRPGGPSLSGSRHDSALTTGDPVGLLMLGWHGKKLHTQFSTMVNVPIGNYREGQLANLSLHRWAVDTSVALSWHDTDSGWDITGKAGYTFNGRNDDTGYNSGDEIHFEGSIEKTLSPSFSLGVQSYYAKQISDDNGLIGPFRGETFAVGGTAAYTTPMAGVPATFRGRVMRELDVTNRLKGTSFWLDFSVPFTMNLPKQ</sequence>
<keyword evidence="3" id="KW-1185">Reference proteome</keyword>
<dbReference type="Proteomes" id="UP001589858">
    <property type="component" value="Unassembled WGS sequence"/>
</dbReference>
<comment type="caution">
    <text evidence="2">The sequence shown here is derived from an EMBL/GenBank/DDBJ whole genome shotgun (WGS) entry which is preliminary data.</text>
</comment>
<dbReference type="Pfam" id="PF13557">
    <property type="entry name" value="Phenol_MetA_deg"/>
    <property type="match status" value="1"/>
</dbReference>
<accession>A0ABV6SBR5</accession>
<name>A0ABV6SBR5_9SPHN</name>
<feature type="chain" id="PRO_5045808932" evidence="1">
    <location>
        <begin position="34"/>
        <end position="330"/>
    </location>
</feature>
<dbReference type="InterPro" id="IPR025737">
    <property type="entry name" value="FApF"/>
</dbReference>
<feature type="signal peptide" evidence="1">
    <location>
        <begin position="1"/>
        <end position="33"/>
    </location>
</feature>
<reference evidence="2 3" key="1">
    <citation type="submission" date="2024-09" db="EMBL/GenBank/DDBJ databases">
        <authorList>
            <person name="Sun Q."/>
            <person name="Mori K."/>
        </authorList>
    </citation>
    <scope>NUCLEOTIDE SEQUENCE [LARGE SCALE GENOMIC DNA]</scope>
    <source>
        <strain evidence="2 3">CICC 11035S</strain>
    </source>
</reference>
<keyword evidence="1" id="KW-0732">Signal</keyword>
<organism evidence="2 3">
    <name type="scientific">Novosphingobium clariflavum</name>
    <dbReference type="NCBI Taxonomy" id="2029884"/>
    <lineage>
        <taxon>Bacteria</taxon>
        <taxon>Pseudomonadati</taxon>
        <taxon>Pseudomonadota</taxon>
        <taxon>Alphaproteobacteria</taxon>
        <taxon>Sphingomonadales</taxon>
        <taxon>Sphingomonadaceae</taxon>
        <taxon>Novosphingobium</taxon>
    </lineage>
</organism>
<dbReference type="EMBL" id="JBHLTM010000061">
    <property type="protein sequence ID" value="MFC0686274.1"/>
    <property type="molecule type" value="Genomic_DNA"/>
</dbReference>
<evidence type="ECO:0000256" key="1">
    <source>
        <dbReference type="SAM" id="SignalP"/>
    </source>
</evidence>
<dbReference type="RefSeq" id="WP_267218981.1">
    <property type="nucleotide sequence ID" value="NZ_JAPCWC010000002.1"/>
</dbReference>
<protein>
    <submittedName>
        <fullName evidence="2">Transporter</fullName>
    </submittedName>
</protein>
<proteinExistence type="predicted"/>